<reference evidence="1 2" key="1">
    <citation type="journal article" date="2018" name="Front. Plant Sci.">
        <title>Red Clover (Trifolium pratense) and Zigzag Clover (T. medium) - A Picture of Genomic Similarities and Differences.</title>
        <authorList>
            <person name="Dluhosova J."/>
            <person name="Istvanek J."/>
            <person name="Nedelnik J."/>
            <person name="Repkova J."/>
        </authorList>
    </citation>
    <scope>NUCLEOTIDE SEQUENCE [LARGE SCALE GENOMIC DNA]</scope>
    <source>
        <strain evidence="2">cv. 10/8</strain>
        <tissue evidence="1">Leaf</tissue>
    </source>
</reference>
<protein>
    <submittedName>
        <fullName evidence="1">Uncharacterized protein</fullName>
    </submittedName>
</protein>
<organism evidence="1 2">
    <name type="scientific">Trifolium medium</name>
    <dbReference type="NCBI Taxonomy" id="97028"/>
    <lineage>
        <taxon>Eukaryota</taxon>
        <taxon>Viridiplantae</taxon>
        <taxon>Streptophyta</taxon>
        <taxon>Embryophyta</taxon>
        <taxon>Tracheophyta</taxon>
        <taxon>Spermatophyta</taxon>
        <taxon>Magnoliopsida</taxon>
        <taxon>eudicotyledons</taxon>
        <taxon>Gunneridae</taxon>
        <taxon>Pentapetalae</taxon>
        <taxon>rosids</taxon>
        <taxon>fabids</taxon>
        <taxon>Fabales</taxon>
        <taxon>Fabaceae</taxon>
        <taxon>Papilionoideae</taxon>
        <taxon>50 kb inversion clade</taxon>
        <taxon>NPAAA clade</taxon>
        <taxon>Hologalegina</taxon>
        <taxon>IRL clade</taxon>
        <taxon>Trifolieae</taxon>
        <taxon>Trifolium</taxon>
    </lineage>
</organism>
<proteinExistence type="predicted"/>
<dbReference type="EMBL" id="LXQA010775620">
    <property type="protein sequence ID" value="MCI70419.1"/>
    <property type="molecule type" value="Genomic_DNA"/>
</dbReference>
<evidence type="ECO:0000313" key="2">
    <source>
        <dbReference type="Proteomes" id="UP000265520"/>
    </source>
</evidence>
<evidence type="ECO:0000313" key="1">
    <source>
        <dbReference type="EMBL" id="MCI70419.1"/>
    </source>
</evidence>
<dbReference type="AlphaFoldDB" id="A0A392UA84"/>
<comment type="caution">
    <text evidence="1">The sequence shown here is derived from an EMBL/GenBank/DDBJ whole genome shotgun (WGS) entry which is preliminary data.</text>
</comment>
<sequence>MGSIIRNNDGVAMAATPWIPNDFADPTTTEAMALLKTTNLAKNCCFQ</sequence>
<accession>A0A392UA84</accession>
<name>A0A392UA84_9FABA</name>
<dbReference type="Proteomes" id="UP000265520">
    <property type="component" value="Unassembled WGS sequence"/>
</dbReference>
<keyword evidence="2" id="KW-1185">Reference proteome</keyword>